<gene>
    <name evidence="5" type="ORF">SCARUB_04093</name>
</gene>
<evidence type="ECO:0000256" key="4">
    <source>
        <dbReference type="SAM" id="MobiDB-lite"/>
    </source>
</evidence>
<dbReference type="Pfam" id="PF00515">
    <property type="entry name" value="TPR_1"/>
    <property type="match status" value="1"/>
</dbReference>
<dbReference type="PROSITE" id="PS50293">
    <property type="entry name" value="TPR_REGION"/>
    <property type="match status" value="5"/>
</dbReference>
<dbReference type="InterPro" id="IPR019734">
    <property type="entry name" value="TPR_rpt"/>
</dbReference>
<keyword evidence="1" id="KW-0677">Repeat</keyword>
<dbReference type="SMART" id="SM00028">
    <property type="entry name" value="TPR"/>
    <property type="match status" value="6"/>
</dbReference>
<feature type="repeat" description="TPR" evidence="3">
    <location>
        <begin position="249"/>
        <end position="282"/>
    </location>
</feature>
<evidence type="ECO:0000256" key="1">
    <source>
        <dbReference type="ARBA" id="ARBA00022737"/>
    </source>
</evidence>
<evidence type="ECO:0000256" key="3">
    <source>
        <dbReference type="PROSITE-ProRule" id="PRU00339"/>
    </source>
</evidence>
<dbReference type="PATRIC" id="fig|1872076.5.peg.4887"/>
<dbReference type="Pfam" id="PF13181">
    <property type="entry name" value="TPR_8"/>
    <property type="match status" value="4"/>
</dbReference>
<evidence type="ECO:0000256" key="2">
    <source>
        <dbReference type="ARBA" id="ARBA00022803"/>
    </source>
</evidence>
<proteinExistence type="predicted"/>
<dbReference type="SUPFAM" id="SSF48452">
    <property type="entry name" value="TPR-like"/>
    <property type="match status" value="2"/>
</dbReference>
<dbReference type="PROSITE" id="PS50005">
    <property type="entry name" value="TPR"/>
    <property type="match status" value="6"/>
</dbReference>
<feature type="region of interest" description="Disordered" evidence="4">
    <location>
        <begin position="441"/>
        <end position="482"/>
    </location>
</feature>
<dbReference type="PANTHER" id="PTHR44858:SF1">
    <property type="entry name" value="UDP-N-ACETYLGLUCOSAMINE--PEPTIDE N-ACETYLGLUCOSAMINYLTRANSFERASE SPINDLY-RELATED"/>
    <property type="match status" value="1"/>
</dbReference>
<comment type="caution">
    <text evidence="5">The sequence shown here is derived from an EMBL/GenBank/DDBJ whole genome shotgun (WGS) entry which is preliminary data.</text>
</comment>
<keyword evidence="2 3" id="KW-0802">TPR repeat</keyword>
<dbReference type="PANTHER" id="PTHR44858">
    <property type="entry name" value="TETRATRICOPEPTIDE REPEAT PROTEIN 6"/>
    <property type="match status" value="1"/>
</dbReference>
<organism evidence="5 6">
    <name type="scientific">Candidatus Scalindua rubra</name>
    <dbReference type="NCBI Taxonomy" id="1872076"/>
    <lineage>
        <taxon>Bacteria</taxon>
        <taxon>Pseudomonadati</taxon>
        <taxon>Planctomycetota</taxon>
        <taxon>Candidatus Brocadiia</taxon>
        <taxon>Candidatus Brocadiales</taxon>
        <taxon>Candidatus Scalinduaceae</taxon>
        <taxon>Candidatus Scalindua</taxon>
    </lineage>
</organism>
<feature type="compositionally biased region" description="Basic and acidic residues" evidence="4">
    <location>
        <begin position="459"/>
        <end position="476"/>
    </location>
</feature>
<dbReference type="EMBL" id="MAYW01000175">
    <property type="protein sequence ID" value="ODS30796.1"/>
    <property type="molecule type" value="Genomic_DNA"/>
</dbReference>
<feature type="compositionally biased region" description="Basic and acidic residues" evidence="4">
    <location>
        <begin position="540"/>
        <end position="550"/>
    </location>
</feature>
<feature type="region of interest" description="Disordered" evidence="4">
    <location>
        <begin position="512"/>
        <end position="550"/>
    </location>
</feature>
<dbReference type="Pfam" id="PF13414">
    <property type="entry name" value="TPR_11"/>
    <property type="match status" value="1"/>
</dbReference>
<feature type="repeat" description="TPR" evidence="3">
    <location>
        <begin position="387"/>
        <end position="420"/>
    </location>
</feature>
<evidence type="ECO:0008006" key="7">
    <source>
        <dbReference type="Google" id="ProtNLM"/>
    </source>
</evidence>
<evidence type="ECO:0000313" key="5">
    <source>
        <dbReference type="EMBL" id="ODS30796.1"/>
    </source>
</evidence>
<dbReference type="InterPro" id="IPR011990">
    <property type="entry name" value="TPR-like_helical_dom_sf"/>
</dbReference>
<feature type="compositionally biased region" description="Basic and acidic residues" evidence="4">
    <location>
        <begin position="520"/>
        <end position="532"/>
    </location>
</feature>
<name>A0A1E3X557_9BACT</name>
<sequence>MCLKNTFSNYTKLSILDVFHGVFHYPSGILLPFEKVTYKIGILTMSKITNILIPFILISTGVLSCTSQGIVRKQDIMNQQFVNTINQNDTYQQVQPQPYGKDVASQTGYVRIPTKKKSSTTNDIRNKHAVNNATAVEKDVETQRATNFVRRSELVFSNDVDTIENDPTHGGFSPTNLVEKSETEDGKERINNLPVEQARLPSVGQAGKKSLNQISLAHLDLGIVYAEKGRIDEAIWEFKSAIEVDPHHLESHVRLGRAYGSKGMTDKALSEFRKAIDIDLNEAIAKIAFDASPVNADPKEKMDEVKARINLGNAYKKEEKLKRAQLEYEKVLELKPEHPIAKKSLSEIYYDLGTSYLENKKYSNAIDAFGKVLEITPDFPQIQDVLEKAHYNLGINYAKNKELDKAILEFNKAIEINPNYAKLDKNIFSIGKDKKIILNRPIHHGRHHSGENINGSTTDDVRRESSHEEEKEEKSLQRQAPNEIDVIEEMILVEKGNAKETEYAQNKVESHHSLLLSQGDNKRKLIKSDKTTHSTTEQLQRTDDSKPEKVQLKTEPFKENQDEKQIQEDVAFIQTVDTEETDVSLTTDQPVSQFNHDEYSHSAGSSLLEVKVSNLDSLDEEKTDSLQLRDEKESKTISDSGHRIFSYYMTRNYKTSIGYNEAIKKYEDIIVKNPYDNNTFLNLAYAYYDKAMHLDDAIARREDTPEDNHNFLVKRFYLNDDADDEEIGETSSIEQNKTFGKYNIALYNKLGNMYYKKEMFSEAVIEYKNALNIDPNSSKVLYNLAFSFSKKSSYLGIALKSKNNPKKTLSGF</sequence>
<accession>A0A1E3X557</accession>
<feature type="repeat" description="TPR" evidence="3">
    <location>
        <begin position="346"/>
        <end position="379"/>
    </location>
</feature>
<dbReference type="Gene3D" id="1.25.40.10">
    <property type="entry name" value="Tetratricopeptide repeat domain"/>
    <property type="match status" value="5"/>
</dbReference>
<feature type="repeat" description="TPR" evidence="3">
    <location>
        <begin position="215"/>
        <end position="248"/>
    </location>
</feature>
<feature type="repeat" description="TPR" evidence="3">
    <location>
        <begin position="744"/>
        <end position="777"/>
    </location>
</feature>
<dbReference type="AlphaFoldDB" id="A0A1E3X557"/>
<feature type="repeat" description="TPR" evidence="3">
    <location>
        <begin position="305"/>
        <end position="338"/>
    </location>
</feature>
<reference evidence="5 6" key="1">
    <citation type="submission" date="2016-07" db="EMBL/GenBank/DDBJ databases">
        <title>Draft genome of Scalindua rubra, obtained from a brine-seawater interface in the Red Sea, sheds light on salt adaptation in anammox bacteria.</title>
        <authorList>
            <person name="Speth D.R."/>
            <person name="Lagkouvardos I."/>
            <person name="Wang Y."/>
            <person name="Qian P.-Y."/>
            <person name="Dutilh B.E."/>
            <person name="Jetten M.S."/>
        </authorList>
    </citation>
    <scope>NUCLEOTIDE SEQUENCE [LARGE SCALE GENOMIC DNA]</scope>
    <source>
        <strain evidence="5">BSI-1</strain>
    </source>
</reference>
<dbReference type="InterPro" id="IPR050498">
    <property type="entry name" value="Ycf3"/>
</dbReference>
<evidence type="ECO:0000313" key="6">
    <source>
        <dbReference type="Proteomes" id="UP000094056"/>
    </source>
</evidence>
<protein>
    <recommendedName>
        <fullName evidence="7">Tetratricopeptide repeat protein</fullName>
    </recommendedName>
</protein>
<dbReference type="Proteomes" id="UP000094056">
    <property type="component" value="Unassembled WGS sequence"/>
</dbReference>